<dbReference type="InterPro" id="IPR029068">
    <property type="entry name" value="Glyas_Bleomycin-R_OHBP_Dase"/>
</dbReference>
<evidence type="ECO:0000313" key="2">
    <source>
        <dbReference type="EMBL" id="GAA2130249.1"/>
    </source>
</evidence>
<dbReference type="Pfam" id="PF00903">
    <property type="entry name" value="Glyoxalase"/>
    <property type="match status" value="1"/>
</dbReference>
<feature type="domain" description="VOC" evidence="1">
    <location>
        <begin position="10"/>
        <end position="126"/>
    </location>
</feature>
<name>A0ABP5KG07_9MICC</name>
<dbReference type="Gene3D" id="3.10.180.10">
    <property type="entry name" value="2,3-Dihydroxybiphenyl 1,2-Dioxygenase, domain 1"/>
    <property type="match status" value="2"/>
</dbReference>
<organism evidence="2 3">
    <name type="scientific">Arthrobacter humicola</name>
    <dbReference type="NCBI Taxonomy" id="409291"/>
    <lineage>
        <taxon>Bacteria</taxon>
        <taxon>Bacillati</taxon>
        <taxon>Actinomycetota</taxon>
        <taxon>Actinomycetes</taxon>
        <taxon>Micrococcales</taxon>
        <taxon>Micrococcaceae</taxon>
        <taxon>Arthrobacter</taxon>
    </lineage>
</organism>
<dbReference type="InterPro" id="IPR041581">
    <property type="entry name" value="Glyoxalase_6"/>
</dbReference>
<comment type="caution">
    <text evidence="2">The sequence shown here is derived from an EMBL/GenBank/DDBJ whole genome shotgun (WGS) entry which is preliminary data.</text>
</comment>
<dbReference type="InterPro" id="IPR004360">
    <property type="entry name" value="Glyas_Fos-R_dOase_dom"/>
</dbReference>
<protein>
    <submittedName>
        <fullName evidence="2">VOC family protein</fullName>
    </submittedName>
</protein>
<accession>A0ABP5KG07</accession>
<evidence type="ECO:0000259" key="1">
    <source>
        <dbReference type="PROSITE" id="PS51819"/>
    </source>
</evidence>
<feature type="domain" description="VOC" evidence="1">
    <location>
        <begin position="140"/>
        <end position="256"/>
    </location>
</feature>
<dbReference type="PROSITE" id="PS51819">
    <property type="entry name" value="VOC"/>
    <property type="match status" value="2"/>
</dbReference>
<dbReference type="PANTHER" id="PTHR33993">
    <property type="entry name" value="GLYOXALASE-RELATED"/>
    <property type="match status" value="1"/>
</dbReference>
<proteinExistence type="predicted"/>
<keyword evidence="3" id="KW-1185">Reference proteome</keyword>
<gene>
    <name evidence="2" type="ORF">GCM10009825_11120</name>
</gene>
<reference evidence="3" key="1">
    <citation type="journal article" date="2019" name="Int. J. Syst. Evol. Microbiol.">
        <title>The Global Catalogue of Microorganisms (GCM) 10K type strain sequencing project: providing services to taxonomists for standard genome sequencing and annotation.</title>
        <authorList>
            <consortium name="The Broad Institute Genomics Platform"/>
            <consortium name="The Broad Institute Genome Sequencing Center for Infectious Disease"/>
            <person name="Wu L."/>
            <person name="Ma J."/>
        </authorList>
    </citation>
    <scope>NUCLEOTIDE SEQUENCE [LARGE SCALE GENOMIC DNA]</scope>
    <source>
        <strain evidence="3">JCM 15921</strain>
    </source>
</reference>
<dbReference type="PANTHER" id="PTHR33993:SF10">
    <property type="entry name" value="CONSERVED PROTEIN"/>
    <property type="match status" value="1"/>
</dbReference>
<dbReference type="CDD" id="cd07247">
    <property type="entry name" value="SgaA_N_like"/>
    <property type="match status" value="2"/>
</dbReference>
<dbReference type="Pfam" id="PF18029">
    <property type="entry name" value="Glyoxalase_6"/>
    <property type="match status" value="1"/>
</dbReference>
<sequence>MPTPDHSNGAPCWIDLSTSDAEKAKSFYGALFGWTFQTGDAEKYGGYITASKNGKSVAGMMQQRPDQAAWPDMWSTYLRSEDAAATVEAATEHGGQVHMEPMEVPEQGSMAMIADATGASIGVWQPAEMKGFELAAEPGAPAWHELHTKDYATAVKFYQDVFGWDTDVMSDTPEFRYTTLGAGPAAKAGIMDASAYLPAEVPSNWQVYFAVEDTDATVAQAVSLGATVIQEAEDTPFGRLATLTDPTGAMFKIVADTGQGGQPAADA</sequence>
<dbReference type="EMBL" id="BAAAQB010000012">
    <property type="protein sequence ID" value="GAA2130249.1"/>
    <property type="molecule type" value="Genomic_DNA"/>
</dbReference>
<dbReference type="InterPro" id="IPR052164">
    <property type="entry name" value="Anthracycline_SecMetBiosynth"/>
</dbReference>
<dbReference type="SUPFAM" id="SSF54593">
    <property type="entry name" value="Glyoxalase/Bleomycin resistance protein/Dihydroxybiphenyl dioxygenase"/>
    <property type="match status" value="2"/>
</dbReference>
<dbReference type="Proteomes" id="UP001500102">
    <property type="component" value="Unassembled WGS sequence"/>
</dbReference>
<evidence type="ECO:0000313" key="3">
    <source>
        <dbReference type="Proteomes" id="UP001500102"/>
    </source>
</evidence>
<dbReference type="InterPro" id="IPR037523">
    <property type="entry name" value="VOC_core"/>
</dbReference>
<dbReference type="RefSeq" id="WP_344363023.1">
    <property type="nucleotide sequence ID" value="NZ_BAAAQB010000012.1"/>
</dbReference>